<accession>A0A382TCH3</accession>
<sequence>TKGMLPVTLHPNEWLDGAMVISYSWGARGLETYFHQNHPIILDLYRRHQVKELTFTGVIATASSGLLDELNRNAMLASQIAKHTMHADAAIITKYAGGAPHSDMFETARICEDMGIKTAIMVSDTAPDRRAESAALMNIPGVDAVVTVSEAADISWPAPPVETIIAGNPEVEAYLANLTELPGVTICGVTNNQGASKLQSMIY</sequence>
<reference evidence="1" key="1">
    <citation type="submission" date="2018-05" db="EMBL/GenBank/DDBJ databases">
        <authorList>
            <person name="Lanie J.A."/>
            <person name="Ng W.-L."/>
            <person name="Kazmierczak K.M."/>
            <person name="Andrzejewski T.M."/>
            <person name="Davidsen T.M."/>
            <person name="Wayne K.J."/>
            <person name="Tettelin H."/>
            <person name="Glass J.I."/>
            <person name="Rusch D."/>
            <person name="Podicherti R."/>
            <person name="Tsui H.-C.T."/>
            <person name="Winkler M.E."/>
        </authorList>
    </citation>
    <scope>NUCLEOTIDE SEQUENCE</scope>
</reference>
<dbReference type="Pfam" id="PF09338">
    <property type="entry name" value="Gly_reductase"/>
    <property type="match status" value="1"/>
</dbReference>
<dbReference type="GO" id="GO:0050485">
    <property type="term" value="F:oxidoreductase activity, acting on X-H and Y-H to form an X-Y bond, with a disulfide as acceptor"/>
    <property type="evidence" value="ECO:0007669"/>
    <property type="project" value="InterPro"/>
</dbReference>
<protein>
    <submittedName>
        <fullName evidence="1">Uncharacterized protein</fullName>
    </submittedName>
</protein>
<gene>
    <name evidence="1" type="ORF">METZ01_LOCUS372339</name>
</gene>
<dbReference type="InterPro" id="IPR015417">
    <property type="entry name" value="Gly_reductase_pB_sua/b"/>
</dbReference>
<name>A0A382TCH3_9ZZZZ</name>
<dbReference type="EMBL" id="UINC01135380">
    <property type="protein sequence ID" value="SVD19485.1"/>
    <property type="molecule type" value="Genomic_DNA"/>
</dbReference>
<feature type="non-terminal residue" evidence="1">
    <location>
        <position position="1"/>
    </location>
</feature>
<dbReference type="AlphaFoldDB" id="A0A382TCH3"/>
<proteinExistence type="predicted"/>
<evidence type="ECO:0000313" key="1">
    <source>
        <dbReference type="EMBL" id="SVD19485.1"/>
    </source>
</evidence>
<organism evidence="1">
    <name type="scientific">marine metagenome</name>
    <dbReference type="NCBI Taxonomy" id="408172"/>
    <lineage>
        <taxon>unclassified sequences</taxon>
        <taxon>metagenomes</taxon>
        <taxon>ecological metagenomes</taxon>
    </lineage>
</organism>